<comment type="caution">
    <text evidence="2">The sequence shown here is derived from an EMBL/GenBank/DDBJ whole genome shotgun (WGS) entry which is preliminary data.</text>
</comment>
<dbReference type="EMBL" id="JYDV01000097">
    <property type="protein sequence ID" value="KRZ34636.1"/>
    <property type="molecule type" value="Genomic_DNA"/>
</dbReference>
<evidence type="ECO:0000313" key="2">
    <source>
        <dbReference type="EMBL" id="KRZ34636.1"/>
    </source>
</evidence>
<reference evidence="2 3" key="1">
    <citation type="submission" date="2015-01" db="EMBL/GenBank/DDBJ databases">
        <title>Evolution of Trichinella species and genotypes.</title>
        <authorList>
            <person name="Korhonen P.K."/>
            <person name="Edoardo P."/>
            <person name="Giuseppe L.R."/>
            <person name="Gasser R.B."/>
        </authorList>
    </citation>
    <scope>NUCLEOTIDE SEQUENCE [LARGE SCALE GENOMIC DNA]</scope>
    <source>
        <strain evidence="2">ISS176</strain>
    </source>
</reference>
<evidence type="ECO:0000313" key="3">
    <source>
        <dbReference type="Proteomes" id="UP000054826"/>
    </source>
</evidence>
<dbReference type="AlphaFoldDB" id="A0A0V1JI15"/>
<proteinExistence type="predicted"/>
<gene>
    <name evidence="2" type="ORF">T4C_8841</name>
</gene>
<accession>A0A0V1JI15</accession>
<name>A0A0V1JI15_TRIPS</name>
<feature type="coiled-coil region" evidence="1">
    <location>
        <begin position="135"/>
        <end position="162"/>
    </location>
</feature>
<keyword evidence="1" id="KW-0175">Coiled coil</keyword>
<evidence type="ECO:0000256" key="1">
    <source>
        <dbReference type="SAM" id="Coils"/>
    </source>
</evidence>
<protein>
    <submittedName>
        <fullName evidence="2">Uncharacterized protein</fullName>
    </submittedName>
</protein>
<organism evidence="2 3">
    <name type="scientific">Trichinella pseudospiralis</name>
    <name type="common">Parasitic roundworm</name>
    <dbReference type="NCBI Taxonomy" id="6337"/>
    <lineage>
        <taxon>Eukaryota</taxon>
        <taxon>Metazoa</taxon>
        <taxon>Ecdysozoa</taxon>
        <taxon>Nematoda</taxon>
        <taxon>Enoplea</taxon>
        <taxon>Dorylaimia</taxon>
        <taxon>Trichinellida</taxon>
        <taxon>Trichinellidae</taxon>
        <taxon>Trichinella</taxon>
    </lineage>
</organism>
<dbReference type="Proteomes" id="UP000054826">
    <property type="component" value="Unassembled WGS sequence"/>
</dbReference>
<sequence>MNGTKNNFPITATRKNFKGENYANTDFGSSDVTSTVFETVNDEYQEQDRCNARLTMEAYDNFQMNDHEESDSLFTEFMDNPSSTLENYKPLNRFELNQLGFRLYDEIEEIIHLADEYQTLVDDKNSDEDLQNHINLKLRSILERLDVEIKQLEWNIQKTMEHCRINDKRLQWLPLYCKSFKRYRKIVRRLTTDVLDQVERLVTLKTRGCDNCEMPFSIKTAIEATQRYLQKTEYELRKVCS</sequence>